<organism evidence="3 5">
    <name type="scientific">Moraxella caviae</name>
    <dbReference type="NCBI Taxonomy" id="34060"/>
    <lineage>
        <taxon>Bacteria</taxon>
        <taxon>Pseudomonadati</taxon>
        <taxon>Pseudomonadota</taxon>
        <taxon>Gammaproteobacteria</taxon>
        <taxon>Moraxellales</taxon>
        <taxon>Moraxellaceae</taxon>
        <taxon>Moraxella</taxon>
    </lineage>
</organism>
<accession>A0A1S9ZWD9</accession>
<dbReference type="AlphaFoldDB" id="A0A1S9ZWD9"/>
<evidence type="ECO:0000313" key="6">
    <source>
        <dbReference type="Proteomes" id="UP000255279"/>
    </source>
</evidence>
<dbReference type="RefSeq" id="WP_078277317.1">
    <property type="nucleotide sequence ID" value="NZ_MUXU01000063.1"/>
</dbReference>
<name>A0A1S9ZWD9_9GAMM</name>
<evidence type="ECO:0000313" key="5">
    <source>
        <dbReference type="Proteomes" id="UP000190435"/>
    </source>
</evidence>
<dbReference type="EMBL" id="UGQE01000001">
    <property type="protein sequence ID" value="STZ10155.1"/>
    <property type="molecule type" value="Genomic_DNA"/>
</dbReference>
<evidence type="ECO:0000256" key="2">
    <source>
        <dbReference type="SAM" id="Phobius"/>
    </source>
</evidence>
<feature type="region of interest" description="Disordered" evidence="1">
    <location>
        <begin position="31"/>
        <end position="68"/>
    </location>
</feature>
<keyword evidence="2" id="KW-1133">Transmembrane helix</keyword>
<keyword evidence="5" id="KW-1185">Reference proteome</keyword>
<dbReference type="Proteomes" id="UP000190435">
    <property type="component" value="Unassembled WGS sequence"/>
</dbReference>
<gene>
    <name evidence="3" type="ORF">B0181_09820</name>
    <name evidence="4" type="ORF">NCTC10293_00480</name>
</gene>
<evidence type="ECO:0000256" key="1">
    <source>
        <dbReference type="SAM" id="MobiDB-lite"/>
    </source>
</evidence>
<feature type="transmembrane region" description="Helical" evidence="2">
    <location>
        <begin position="6"/>
        <end position="24"/>
    </location>
</feature>
<dbReference type="STRING" id="34060.B0181_09820"/>
<keyword evidence="2" id="KW-0472">Membrane</keyword>
<dbReference type="Proteomes" id="UP000255279">
    <property type="component" value="Unassembled WGS sequence"/>
</dbReference>
<dbReference type="EMBL" id="MUXU01000063">
    <property type="protein sequence ID" value="OOR87743.1"/>
    <property type="molecule type" value="Genomic_DNA"/>
</dbReference>
<feature type="compositionally biased region" description="Polar residues" evidence="1">
    <location>
        <begin position="47"/>
        <end position="65"/>
    </location>
</feature>
<keyword evidence="2" id="KW-0812">Transmembrane</keyword>
<evidence type="ECO:0000313" key="3">
    <source>
        <dbReference type="EMBL" id="OOR87743.1"/>
    </source>
</evidence>
<protein>
    <submittedName>
        <fullName evidence="3">Uncharacterized protein</fullName>
    </submittedName>
</protein>
<proteinExistence type="predicted"/>
<reference evidence="3 5" key="1">
    <citation type="submission" date="2017-02" db="EMBL/GenBank/DDBJ databases">
        <title>Draft genome sequence of Moraxella caviae CCUG 355 type strain.</title>
        <authorList>
            <person name="Engstrom-Jakobsson H."/>
            <person name="Salva-Serra F."/>
            <person name="Thorell K."/>
            <person name="Gonzales-Siles L."/>
            <person name="Karlsson R."/>
            <person name="Boulund F."/>
            <person name="Engstrand L."/>
            <person name="Moore E."/>
        </authorList>
    </citation>
    <scope>NUCLEOTIDE SEQUENCE [LARGE SCALE GENOMIC DNA]</scope>
    <source>
        <strain evidence="3 5">CCUG 355</strain>
    </source>
</reference>
<reference evidence="4 6" key="2">
    <citation type="submission" date="2018-06" db="EMBL/GenBank/DDBJ databases">
        <authorList>
            <consortium name="Pathogen Informatics"/>
            <person name="Doyle S."/>
        </authorList>
    </citation>
    <scope>NUCLEOTIDE SEQUENCE [LARGE SCALE GENOMIC DNA]</scope>
    <source>
        <strain evidence="4 6">NCTC10293</strain>
    </source>
</reference>
<evidence type="ECO:0000313" key="4">
    <source>
        <dbReference type="EMBL" id="STZ10155.1"/>
    </source>
</evidence>
<sequence length="148" mass="16260">MNGLTWLLVLLAVIGVLLLWAVLLPRLQGKKPKSDFPNKITHKPSLSIHSVKTSKQPRSEPSNEPSKVASEFAARLSRLLPMCTLTAKAERVLVFNATNHTHLATVVFDEKTQEISVRKMGDVQIFTVQPALSDDELAALAGRVQALI</sequence>